<dbReference type="InterPro" id="IPR010982">
    <property type="entry name" value="Lambda_DNA-bd_dom_sf"/>
</dbReference>
<gene>
    <name evidence="2" type="ORF">RMR22_05985</name>
</gene>
<dbReference type="InterPro" id="IPR014057">
    <property type="entry name" value="HI1420"/>
</dbReference>
<organism evidence="2">
    <name type="scientific">Agrobacterium rosae</name>
    <dbReference type="NCBI Taxonomy" id="1972867"/>
    <lineage>
        <taxon>Bacteria</taxon>
        <taxon>Pseudomonadati</taxon>
        <taxon>Pseudomonadota</taxon>
        <taxon>Alphaproteobacteria</taxon>
        <taxon>Hyphomicrobiales</taxon>
        <taxon>Rhizobiaceae</taxon>
        <taxon>Rhizobium/Agrobacterium group</taxon>
        <taxon>Agrobacterium</taxon>
    </lineage>
</organism>
<evidence type="ECO:0000259" key="1">
    <source>
        <dbReference type="PROSITE" id="PS50943"/>
    </source>
</evidence>
<dbReference type="Pfam" id="PF21716">
    <property type="entry name" value="dnstrm_HI1420"/>
    <property type="match status" value="1"/>
</dbReference>
<dbReference type="AlphaFoldDB" id="A0AAW9F5L1"/>
<reference evidence="2" key="1">
    <citation type="journal article" date="2023" name="Phytobiomes J">
        <title>Deciphering the key players within the bacterial microbiota associated with aerial crown gall tumors on rhododendron: Insights into the gallobiome.</title>
        <authorList>
            <person name="Kuzmanovic N."/>
            <person name="Nesme J."/>
            <person name="Wolf J."/>
            <person name="Neumann-Schaal M."/>
            <person name="Petersen J."/>
            <person name="Fernandez-Gnecco G."/>
            <person name="Sproeer C."/>
            <person name="Bunk B."/>
            <person name="Overmann J."/>
            <person name="Sorensen S.J."/>
            <person name="Idczak E."/>
            <person name="Smalla K."/>
        </authorList>
    </citation>
    <scope>NUCLEOTIDE SEQUENCE</scope>
    <source>
        <strain evidence="2">Rho-11.1</strain>
    </source>
</reference>
<evidence type="ECO:0000313" key="2">
    <source>
        <dbReference type="EMBL" id="MDX8301787.1"/>
    </source>
</evidence>
<name>A0AAW9F5L1_9HYPH</name>
<accession>A0AAW9F5L1</accession>
<dbReference type="SMART" id="SM00530">
    <property type="entry name" value="HTH_XRE"/>
    <property type="match status" value="1"/>
</dbReference>
<feature type="domain" description="HTH cro/C1-type" evidence="1">
    <location>
        <begin position="49"/>
        <end position="92"/>
    </location>
</feature>
<dbReference type="PROSITE" id="PS50943">
    <property type="entry name" value="HTH_CROC1"/>
    <property type="match status" value="1"/>
</dbReference>
<dbReference type="PANTHER" id="PTHR40275">
    <property type="entry name" value="SSL7038 PROTEIN"/>
    <property type="match status" value="1"/>
</dbReference>
<dbReference type="PANTHER" id="PTHR40275:SF1">
    <property type="entry name" value="SSL7038 PROTEIN"/>
    <property type="match status" value="1"/>
</dbReference>
<proteinExistence type="predicted"/>
<dbReference type="NCBIfam" id="TIGR02684">
    <property type="entry name" value="dnstrm_HI1420"/>
    <property type="match status" value="1"/>
</dbReference>
<comment type="caution">
    <text evidence="2">The sequence shown here is derived from an EMBL/GenBank/DDBJ whole genome shotgun (WGS) entry which is preliminary data.</text>
</comment>
<dbReference type="EMBL" id="JAVRAF010000001">
    <property type="protein sequence ID" value="MDX8301787.1"/>
    <property type="molecule type" value="Genomic_DNA"/>
</dbReference>
<dbReference type="GO" id="GO:0003677">
    <property type="term" value="F:DNA binding"/>
    <property type="evidence" value="ECO:0007669"/>
    <property type="project" value="InterPro"/>
</dbReference>
<dbReference type="InterPro" id="IPR001387">
    <property type="entry name" value="Cro/C1-type_HTH"/>
</dbReference>
<dbReference type="RefSeq" id="WP_103586760.1">
    <property type="nucleotide sequence ID" value="NZ_CP192781.1"/>
</dbReference>
<dbReference type="SUPFAM" id="SSF47413">
    <property type="entry name" value="lambda repressor-like DNA-binding domains"/>
    <property type="match status" value="1"/>
</dbReference>
<dbReference type="Gene3D" id="1.10.260.40">
    <property type="entry name" value="lambda repressor-like DNA-binding domains"/>
    <property type="match status" value="1"/>
</dbReference>
<sequence>MSLATREYDAARYLDSEEAIAAYVADATESGDANELAHALGVVARAKGMSDLSRQTGLSRQTLYKALNGESNPELGTIAKVADALGYRLSLVAKTKTTSSEIIKSL</sequence>
<protein>
    <submittedName>
        <fullName evidence="2">Addiction module antidote protein</fullName>
    </submittedName>
</protein>
<dbReference type="CDD" id="cd00093">
    <property type="entry name" value="HTH_XRE"/>
    <property type="match status" value="1"/>
</dbReference>